<reference evidence="2 3" key="1">
    <citation type="submission" date="2024-04" db="EMBL/GenBank/DDBJ databases">
        <title>Tritrichomonas musculus Genome.</title>
        <authorList>
            <person name="Alves-Ferreira E."/>
            <person name="Grigg M."/>
            <person name="Lorenzi H."/>
            <person name="Galac M."/>
        </authorList>
    </citation>
    <scope>NUCLEOTIDE SEQUENCE [LARGE SCALE GENOMIC DNA]</scope>
    <source>
        <strain evidence="2 3">EAF2021</strain>
    </source>
</reference>
<name>A0ABR2HIJ9_9EUKA</name>
<dbReference type="Proteomes" id="UP001470230">
    <property type="component" value="Unassembled WGS sequence"/>
</dbReference>
<comment type="caution">
    <text evidence="2">The sequence shown here is derived from an EMBL/GenBank/DDBJ whole genome shotgun (WGS) entry which is preliminary data.</text>
</comment>
<gene>
    <name evidence="2" type="ORF">M9Y10_019042</name>
</gene>
<feature type="region of interest" description="Disordered" evidence="1">
    <location>
        <begin position="33"/>
        <end position="52"/>
    </location>
</feature>
<sequence length="110" mass="12936">MSQKADNRFIEKINSPKILSGATIKSRCSNAYYEKKKSNQNSPKKSKRNKMTKEIQQVLEEMSPIIAEIHQKVRTDCFRDLEKPPKKVTCMKYSEYWLSDKDLFFDCSFS</sequence>
<dbReference type="EMBL" id="JAPFFF010000027">
    <property type="protein sequence ID" value="KAK8847990.1"/>
    <property type="molecule type" value="Genomic_DNA"/>
</dbReference>
<evidence type="ECO:0000313" key="2">
    <source>
        <dbReference type="EMBL" id="KAK8847990.1"/>
    </source>
</evidence>
<proteinExistence type="predicted"/>
<keyword evidence="3" id="KW-1185">Reference proteome</keyword>
<accession>A0ABR2HIJ9</accession>
<evidence type="ECO:0000313" key="3">
    <source>
        <dbReference type="Proteomes" id="UP001470230"/>
    </source>
</evidence>
<organism evidence="2 3">
    <name type="scientific">Tritrichomonas musculus</name>
    <dbReference type="NCBI Taxonomy" id="1915356"/>
    <lineage>
        <taxon>Eukaryota</taxon>
        <taxon>Metamonada</taxon>
        <taxon>Parabasalia</taxon>
        <taxon>Tritrichomonadida</taxon>
        <taxon>Tritrichomonadidae</taxon>
        <taxon>Tritrichomonas</taxon>
    </lineage>
</organism>
<evidence type="ECO:0000256" key="1">
    <source>
        <dbReference type="SAM" id="MobiDB-lite"/>
    </source>
</evidence>
<protein>
    <submittedName>
        <fullName evidence="2">Uncharacterized protein</fullName>
    </submittedName>
</protein>